<dbReference type="PANTHER" id="PTHR24220">
    <property type="entry name" value="IMPORT ATP-BINDING PROTEIN"/>
    <property type="match status" value="1"/>
</dbReference>
<evidence type="ECO:0000313" key="4">
    <source>
        <dbReference type="EMBL" id="OIJ08533.1"/>
    </source>
</evidence>
<evidence type="ECO:0000259" key="3">
    <source>
        <dbReference type="PROSITE" id="PS50893"/>
    </source>
</evidence>
<reference evidence="4 5" key="1">
    <citation type="submission" date="2016-10" db="EMBL/GenBank/DDBJ databases">
        <title>Draft genome sequences of four alkaliphilic bacteria belonging to the Anaerobacillus genus.</title>
        <authorList>
            <person name="Bassil N.M."/>
            <person name="Lloyd J.R."/>
        </authorList>
    </citation>
    <scope>NUCLEOTIDE SEQUENCE [LARGE SCALE GENOMIC DNA]</scope>
    <source>
        <strain evidence="4 5">DSM 15340</strain>
    </source>
</reference>
<keyword evidence="5" id="KW-1185">Reference proteome</keyword>
<evidence type="ECO:0000313" key="5">
    <source>
        <dbReference type="Proteomes" id="UP000180098"/>
    </source>
</evidence>
<evidence type="ECO:0000256" key="2">
    <source>
        <dbReference type="ARBA" id="ARBA00022840"/>
    </source>
</evidence>
<dbReference type="PROSITE" id="PS50893">
    <property type="entry name" value="ABC_TRANSPORTER_2"/>
    <property type="match status" value="1"/>
</dbReference>
<dbReference type="SUPFAM" id="SSF52540">
    <property type="entry name" value="P-loop containing nucleoside triphosphate hydrolases"/>
    <property type="match status" value="1"/>
</dbReference>
<feature type="domain" description="ABC transporter" evidence="3">
    <location>
        <begin position="4"/>
        <end position="230"/>
    </location>
</feature>
<evidence type="ECO:0000256" key="1">
    <source>
        <dbReference type="ARBA" id="ARBA00022741"/>
    </source>
</evidence>
<dbReference type="GO" id="GO:0022857">
    <property type="term" value="F:transmembrane transporter activity"/>
    <property type="evidence" value="ECO:0007669"/>
    <property type="project" value="TreeGrafter"/>
</dbReference>
<proteinExistence type="predicted"/>
<keyword evidence="1" id="KW-0547">Nucleotide-binding</keyword>
<dbReference type="GO" id="GO:0016887">
    <property type="term" value="F:ATP hydrolysis activity"/>
    <property type="evidence" value="ECO:0007669"/>
    <property type="project" value="InterPro"/>
</dbReference>
<name>A0A1S2L967_9BACI</name>
<dbReference type="Proteomes" id="UP000180098">
    <property type="component" value="Unassembled WGS sequence"/>
</dbReference>
<gene>
    <name evidence="4" type="ORF">BKP35_17600</name>
</gene>
<dbReference type="InterPro" id="IPR027417">
    <property type="entry name" value="P-loop_NTPase"/>
</dbReference>
<dbReference type="GO" id="GO:0005886">
    <property type="term" value="C:plasma membrane"/>
    <property type="evidence" value="ECO:0007669"/>
    <property type="project" value="TreeGrafter"/>
</dbReference>
<dbReference type="Gene3D" id="3.40.50.300">
    <property type="entry name" value="P-loop containing nucleotide triphosphate hydrolases"/>
    <property type="match status" value="1"/>
</dbReference>
<dbReference type="InterPro" id="IPR015854">
    <property type="entry name" value="ABC_transpr_LolD-like"/>
</dbReference>
<dbReference type="GO" id="GO:0005524">
    <property type="term" value="F:ATP binding"/>
    <property type="evidence" value="ECO:0007669"/>
    <property type="project" value="UniProtKB-KW"/>
</dbReference>
<sequence length="231" mass="26395">MYVITANNISKKYISGNDKNVLFDDMSLHVHEGEIVFISGDYGSGKTTLLKMIAAMTPPNHGKIKVLGKDLLTIQKRSDWRLKHIGFLTKEDSLIPYLTVKQHLLMGLEDTASDFELFSEDAKYILTMVGISEDQLNQFPESLTKVDRLKITLARVLMGNPRLLLLDELTSELNEEQRFELYRTIVEFSRLQNITIILTGENESCDIADRMLKLENGKLMEVNDNTKFILH</sequence>
<organism evidence="4 5">
    <name type="scientific">Anaerobacillus arseniciselenatis</name>
    <dbReference type="NCBI Taxonomy" id="85682"/>
    <lineage>
        <taxon>Bacteria</taxon>
        <taxon>Bacillati</taxon>
        <taxon>Bacillota</taxon>
        <taxon>Bacilli</taxon>
        <taxon>Bacillales</taxon>
        <taxon>Bacillaceae</taxon>
        <taxon>Anaerobacillus</taxon>
    </lineage>
</organism>
<dbReference type="OrthoDB" id="2850341at2"/>
<comment type="caution">
    <text evidence="4">The sequence shown here is derived from an EMBL/GenBank/DDBJ whole genome shotgun (WGS) entry which is preliminary data.</text>
</comment>
<accession>A0A1S2L967</accession>
<dbReference type="AlphaFoldDB" id="A0A1S2L967"/>
<dbReference type="Pfam" id="PF00005">
    <property type="entry name" value="ABC_tran"/>
    <property type="match status" value="1"/>
</dbReference>
<dbReference type="InterPro" id="IPR003593">
    <property type="entry name" value="AAA+_ATPase"/>
</dbReference>
<dbReference type="EMBL" id="MLQQ01000052">
    <property type="protein sequence ID" value="OIJ08533.1"/>
    <property type="molecule type" value="Genomic_DNA"/>
</dbReference>
<protein>
    <recommendedName>
        <fullName evidence="3">ABC transporter domain-containing protein</fullName>
    </recommendedName>
</protein>
<dbReference type="InterPro" id="IPR003439">
    <property type="entry name" value="ABC_transporter-like_ATP-bd"/>
</dbReference>
<dbReference type="SMART" id="SM00382">
    <property type="entry name" value="AAA"/>
    <property type="match status" value="1"/>
</dbReference>
<dbReference type="RefSeq" id="WP_071314693.1">
    <property type="nucleotide sequence ID" value="NZ_MLQQ01000052.1"/>
</dbReference>
<keyword evidence="2" id="KW-0067">ATP-binding</keyword>